<dbReference type="AlphaFoldDB" id="A0A941FTH6"/>
<dbReference type="Proteomes" id="UP000680045">
    <property type="component" value="Unassembled WGS sequence"/>
</dbReference>
<accession>A0A941FTH6</accession>
<sequence length="108" mass="12478">MKNESVKKPVMVNGFFILIFHPGQEPDNLKWFIQTRMKLKRKNAATAKNFDIPLSFLYMAPKLYNKPISNAPNPEIISSSDAFEKTRNRKMIGYQSLQIRLTNCLNVS</sequence>
<name>A0A941FTH6_9BACI</name>
<proteinExistence type="predicted"/>
<reference evidence="1" key="1">
    <citation type="submission" date="2021-04" db="EMBL/GenBank/DDBJ databases">
        <title>Whole genome sequencing of Enterococci isolates from hospitalized patients.</title>
        <authorList>
            <person name="Ogoti B.M."/>
            <person name="Onyambu F.G."/>
        </authorList>
    </citation>
    <scope>NUCLEOTIDE SEQUENCE</scope>
    <source>
        <strain evidence="1">242</strain>
    </source>
</reference>
<organism evidence="1 2">
    <name type="scientific">Peribacillus frigoritolerans</name>
    <dbReference type="NCBI Taxonomy" id="450367"/>
    <lineage>
        <taxon>Bacteria</taxon>
        <taxon>Bacillati</taxon>
        <taxon>Bacillota</taxon>
        <taxon>Bacilli</taxon>
        <taxon>Bacillales</taxon>
        <taxon>Bacillaceae</taxon>
        <taxon>Peribacillus</taxon>
    </lineage>
</organism>
<evidence type="ECO:0000313" key="2">
    <source>
        <dbReference type="Proteomes" id="UP000680045"/>
    </source>
</evidence>
<gene>
    <name evidence="1" type="ORF">KEH51_23185</name>
</gene>
<protein>
    <submittedName>
        <fullName evidence="1">Uncharacterized protein</fullName>
    </submittedName>
</protein>
<dbReference type="EMBL" id="JAGTPW010000053">
    <property type="protein sequence ID" value="MBR8645837.1"/>
    <property type="molecule type" value="Genomic_DNA"/>
</dbReference>
<comment type="caution">
    <text evidence="1">The sequence shown here is derived from an EMBL/GenBank/DDBJ whole genome shotgun (WGS) entry which is preliminary data.</text>
</comment>
<evidence type="ECO:0000313" key="1">
    <source>
        <dbReference type="EMBL" id="MBR8645837.1"/>
    </source>
</evidence>